<keyword evidence="1" id="KW-0732">Signal</keyword>
<evidence type="ECO:0000256" key="3">
    <source>
        <dbReference type="ARBA" id="ARBA00023237"/>
    </source>
</evidence>
<evidence type="ECO:0000259" key="4">
    <source>
        <dbReference type="Pfam" id="PF04355"/>
    </source>
</evidence>
<evidence type="ECO:0000256" key="2">
    <source>
        <dbReference type="ARBA" id="ARBA00023136"/>
    </source>
</evidence>
<dbReference type="InterPro" id="IPR026592">
    <property type="entry name" value="BamE"/>
</dbReference>
<evidence type="ECO:0000313" key="6">
    <source>
        <dbReference type="Proteomes" id="UP000626026"/>
    </source>
</evidence>
<accession>A0ABR7RI96</accession>
<evidence type="ECO:0000313" key="5">
    <source>
        <dbReference type="EMBL" id="MBC9205867.1"/>
    </source>
</evidence>
<feature type="domain" description="Outer membrane protein assembly factor BamE" evidence="4">
    <location>
        <begin position="42"/>
        <end position="117"/>
    </location>
</feature>
<dbReference type="PANTHER" id="PTHR37482:SF1">
    <property type="entry name" value="OUTER MEMBRANE PROTEIN ASSEMBLY FACTOR BAME"/>
    <property type="match status" value="1"/>
</dbReference>
<dbReference type="Gene3D" id="3.30.1450.10">
    <property type="match status" value="1"/>
</dbReference>
<dbReference type="RefSeq" id="WP_187783028.1">
    <property type="nucleotide sequence ID" value="NZ_JACTVA010000003.1"/>
</dbReference>
<dbReference type="InterPro" id="IPR037873">
    <property type="entry name" value="BamE-like"/>
</dbReference>
<keyword evidence="6" id="KW-1185">Reference proteome</keyword>
<evidence type="ECO:0000256" key="1">
    <source>
        <dbReference type="ARBA" id="ARBA00022729"/>
    </source>
</evidence>
<gene>
    <name evidence="5" type="ORF">IBL26_03390</name>
</gene>
<name>A0ABR7RI96_9PROT</name>
<sequence length="173" mass="18215">MASSDTTQAPRARRHPARAGLLALGLLLTGCSLFEAPAVPRGNRADPDLVAQLSPGVQGKSDVEALLGPPSATGTFDDQEWFYISSITRIRPGQTPGVSSQRVVAIQFDDRGMIRNIRELGPQDMRDVAVVDRTTPVPGTDRTLLQALFGNIGRVGANGFGADNQGPGTGPGR</sequence>
<protein>
    <submittedName>
        <fullName evidence="5">Outer membrane protein assembly factor BamE</fullName>
    </submittedName>
</protein>
<dbReference type="EMBL" id="JACTVA010000003">
    <property type="protein sequence ID" value="MBC9205867.1"/>
    <property type="molecule type" value="Genomic_DNA"/>
</dbReference>
<dbReference type="Proteomes" id="UP000626026">
    <property type="component" value="Unassembled WGS sequence"/>
</dbReference>
<proteinExistence type="predicted"/>
<comment type="caution">
    <text evidence="5">The sequence shown here is derived from an EMBL/GenBank/DDBJ whole genome shotgun (WGS) entry which is preliminary data.</text>
</comment>
<dbReference type="InterPro" id="IPR007450">
    <property type="entry name" value="BamE_dom"/>
</dbReference>
<organism evidence="5 6">
    <name type="scientific">Teichococcus aerophilus</name>
    <dbReference type="NCBI Taxonomy" id="1224513"/>
    <lineage>
        <taxon>Bacteria</taxon>
        <taxon>Pseudomonadati</taxon>
        <taxon>Pseudomonadota</taxon>
        <taxon>Alphaproteobacteria</taxon>
        <taxon>Acetobacterales</taxon>
        <taxon>Roseomonadaceae</taxon>
        <taxon>Roseomonas</taxon>
    </lineage>
</organism>
<keyword evidence="3" id="KW-0998">Cell outer membrane</keyword>
<reference evidence="5 6" key="1">
    <citation type="journal article" date="2013" name="Int. J. Syst. Evol. Microbiol.">
        <title>Roseomonas aerophila sp. nov., isolated from air.</title>
        <authorList>
            <person name="Kim S.J."/>
            <person name="Weon H.Y."/>
            <person name="Ahn J.H."/>
            <person name="Hong S.B."/>
            <person name="Seok S.J."/>
            <person name="Whang K.S."/>
            <person name="Kwon S.W."/>
        </authorList>
    </citation>
    <scope>NUCLEOTIDE SEQUENCE [LARGE SCALE GENOMIC DNA]</scope>
    <source>
        <strain evidence="5 6">NBRC 108923</strain>
    </source>
</reference>
<keyword evidence="2" id="KW-0472">Membrane</keyword>
<dbReference type="PANTHER" id="PTHR37482">
    <property type="entry name" value="OUTER MEMBRANE PROTEIN ASSEMBLY FACTOR BAME"/>
    <property type="match status" value="1"/>
</dbReference>
<dbReference type="Pfam" id="PF04355">
    <property type="entry name" value="BamE"/>
    <property type="match status" value="1"/>
</dbReference>